<dbReference type="EMBL" id="CAXAMN010012370">
    <property type="protein sequence ID" value="CAK9038049.1"/>
    <property type="molecule type" value="Genomic_DNA"/>
</dbReference>
<evidence type="ECO:0000256" key="1">
    <source>
        <dbReference type="SAM" id="MobiDB-lite"/>
    </source>
</evidence>
<evidence type="ECO:0000313" key="3">
    <source>
        <dbReference type="EMBL" id="CAK9038049.1"/>
    </source>
</evidence>
<feature type="region of interest" description="Disordered" evidence="1">
    <location>
        <begin position="207"/>
        <end position="234"/>
    </location>
</feature>
<keyword evidence="4" id="KW-1185">Reference proteome</keyword>
<reference evidence="2 4" key="1">
    <citation type="submission" date="2024-02" db="EMBL/GenBank/DDBJ databases">
        <authorList>
            <person name="Chen Y."/>
            <person name="Shah S."/>
            <person name="Dougan E. K."/>
            <person name="Thang M."/>
            <person name="Chan C."/>
        </authorList>
    </citation>
    <scope>NUCLEOTIDE SEQUENCE [LARGE SCALE GENOMIC DNA]</scope>
</reference>
<evidence type="ECO:0000313" key="4">
    <source>
        <dbReference type="Proteomes" id="UP001642484"/>
    </source>
</evidence>
<evidence type="ECO:0000313" key="2">
    <source>
        <dbReference type="EMBL" id="CAK9038035.1"/>
    </source>
</evidence>
<proteinExistence type="predicted"/>
<sequence length="341" mass="38020">MGNSRSPVVSQEVLTSRSMRPRKQDSLVNLLSDANLLGATLSRASTRSVYQSMANRRHFTSVSSKFCFRGQAEVRRRGRKGKRARSMPPQLKGAQPYFAELTAVDSLHFEDFQEVCLALAMYRNPNLVVPMELRLEEFLTAMVDGLKHRIFRTAEMPEHLVVEVKSEEADAKQRAWEELLDALEDCGQANVPSEIWRRRRRFMMQHPQEEEADTDNGSTRRSSSAPPSISVPSKLQKALQMARDSSESAVSVLSALKPSEGSLDGLGLPTGSRLESITSVMRAAKRFGAEINVAELKKKRSEIGKEALHRRRKLATIKVRFLADRQIRAAISANAASGIGT</sequence>
<feature type="compositionally biased region" description="Low complexity" evidence="1">
    <location>
        <begin position="222"/>
        <end position="233"/>
    </location>
</feature>
<feature type="region of interest" description="Disordered" evidence="1">
    <location>
        <begin position="1"/>
        <end position="20"/>
    </location>
</feature>
<gene>
    <name evidence="2" type="ORF">CCMP2556_LOCUS20894</name>
    <name evidence="3" type="ORF">CCMP2556_LOCUS20898</name>
</gene>
<protein>
    <submittedName>
        <fullName evidence="2">Uncharacterized protein</fullName>
    </submittedName>
</protein>
<dbReference type="EMBL" id="CAXAMN010012359">
    <property type="protein sequence ID" value="CAK9038035.1"/>
    <property type="molecule type" value="Genomic_DNA"/>
</dbReference>
<organism evidence="2 4">
    <name type="scientific">Durusdinium trenchii</name>
    <dbReference type="NCBI Taxonomy" id="1381693"/>
    <lineage>
        <taxon>Eukaryota</taxon>
        <taxon>Sar</taxon>
        <taxon>Alveolata</taxon>
        <taxon>Dinophyceae</taxon>
        <taxon>Suessiales</taxon>
        <taxon>Symbiodiniaceae</taxon>
        <taxon>Durusdinium</taxon>
    </lineage>
</organism>
<dbReference type="Proteomes" id="UP001642484">
    <property type="component" value="Unassembled WGS sequence"/>
</dbReference>
<feature type="compositionally biased region" description="Polar residues" evidence="1">
    <location>
        <begin position="1"/>
        <end position="18"/>
    </location>
</feature>
<comment type="caution">
    <text evidence="2">The sequence shown here is derived from an EMBL/GenBank/DDBJ whole genome shotgun (WGS) entry which is preliminary data.</text>
</comment>
<name>A0ABP0LFS7_9DINO</name>
<accession>A0ABP0LFS7</accession>